<evidence type="ECO:0000313" key="12">
    <source>
        <dbReference type="Proteomes" id="UP000694543"/>
    </source>
</evidence>
<dbReference type="InterPro" id="IPR011613">
    <property type="entry name" value="GH15-like"/>
</dbReference>
<dbReference type="InterPro" id="IPR008734">
    <property type="entry name" value="PHK_A/B_su"/>
</dbReference>
<evidence type="ECO:0000256" key="7">
    <source>
        <dbReference type="RuleBase" id="RU364123"/>
    </source>
</evidence>
<name>A0A8C3M5Q8_CHRPC</name>
<evidence type="ECO:0000256" key="3">
    <source>
        <dbReference type="ARBA" id="ARBA00007128"/>
    </source>
</evidence>
<keyword evidence="6 7" id="KW-0119">Carbohydrate metabolism</keyword>
<comment type="function">
    <text evidence="7">Phosphorylase b kinase catalyzes the phosphorylation of serine in certain substrates, including troponin I.</text>
</comment>
<dbReference type="InterPro" id="IPR045583">
    <property type="entry name" value="KPBA/B_C"/>
</dbReference>
<reference evidence="11" key="1">
    <citation type="submission" date="2025-08" db="UniProtKB">
        <authorList>
            <consortium name="Ensembl"/>
        </authorList>
    </citation>
    <scope>IDENTIFICATION</scope>
</reference>
<dbReference type="GO" id="GO:0005886">
    <property type="term" value="C:plasma membrane"/>
    <property type="evidence" value="ECO:0007669"/>
    <property type="project" value="UniProtKB-SubCell"/>
</dbReference>
<evidence type="ECO:0000256" key="1">
    <source>
        <dbReference type="ARBA" id="ARBA00004342"/>
    </source>
</evidence>
<evidence type="ECO:0000259" key="9">
    <source>
        <dbReference type="Pfam" id="PF00723"/>
    </source>
</evidence>
<sequence length="928" mass="105622">MECMIHCLRRQFKQDPKPSGCLHSVFNAHTGDEVFSHNEYGHLQINAVSLFLLYLVEMISSGLQIIYNTDEVSFIQNLVFCVERAYRVPDFGVWERGSKYNNGCPELHSSSVGLAKAALEAINGFNLFGNQGCSWSVIFVDFDAHNRNRQTLCSLLPRESRSHNTDAALLPCISYPAFALDDEVLFSQTLDKIIRKLKGKYGFKRFLRDGYRTALEDKTRRYYKPAEIKLFDGIECEFPLFFIFMIIDGVFRGNLAQVKEYQDLLDPVLQHTSEGCPVVPKYYYVPADFVELEKKNPGSQKRFPSNNGRDGRFFLWGQAVYIIAKLLADKLVSPKDIDPIGRYVPPQEQRNVSMRFSNQGPLENDLVVHVALIAESQRLQVFLNTYGIQTQTPQQVEPIQIWAQKELVKAYFHLGINDKLGLSGRPDRPIGCLGTSKIYRILGKTVVCYSIIFDLSDFYMSQDVMMLIDDIKNALQFIKQYWKMHGRPLFVVLIREDNIRGSRFNPILDMLAAFKKGIVGGVKVHVDRVQTLVSGAVVEQLDFLRIAESEEAPVFKSLEELDLPKHSKVKRQSSTPNASELEQQPDININDWKNKSTYEILQKLDDCNCLASQALLLSILLKREGPNFITKEGTVAEHIERIYRRAGSKKLWSVVRFAASLLGKLVDSLAPSITNVLVQGKQVTLGAFGHEEEVISNPLSPAVIKNIIYEKCQLQDEREAVQELVIHIGWIISNSPELFSGMLKIRIGWIIHAMKYELKFRAGDMPAKDLYQMSPSEVKQLLLDILQPQQQGRGWLNRRQIDGSLNRTPAGFYDRVWQILERTPNGLIVAGRFLPQLLMVISVILERNPELEFQDKVDLDKVVQEAFHDFQKDHNRPKEAEHQDDMTAFYNTHPVGKKGTCSYLSKAVISLLLEGDVKTSNDDPCTIS</sequence>
<evidence type="ECO:0000259" key="10">
    <source>
        <dbReference type="Pfam" id="PF19292"/>
    </source>
</evidence>
<accession>A0A8C3M5Q8</accession>
<dbReference type="AlphaFoldDB" id="A0A8C3M5Q8"/>
<dbReference type="GO" id="GO:0005964">
    <property type="term" value="C:phosphorylase kinase complex"/>
    <property type="evidence" value="ECO:0007669"/>
    <property type="project" value="TreeGrafter"/>
</dbReference>
<protein>
    <recommendedName>
        <fullName evidence="7">Phosphorylase b kinase regulatory subunit</fullName>
    </recommendedName>
</protein>
<dbReference type="UniPathway" id="UPA00163"/>
<dbReference type="PANTHER" id="PTHR10749:SF8">
    <property type="entry name" value="PHOSPHORYLASE B KINASE REGULATORY SUBUNIT BETA"/>
    <property type="match status" value="1"/>
</dbReference>
<keyword evidence="7" id="KW-0449">Lipoprotein</keyword>
<reference evidence="11" key="2">
    <citation type="submission" date="2025-09" db="UniProtKB">
        <authorList>
            <consortium name="Ensembl"/>
        </authorList>
    </citation>
    <scope>IDENTIFICATION</scope>
</reference>
<comment type="subcellular location">
    <subcellularLocation>
        <location evidence="1 7">Cell membrane</location>
        <topology evidence="1 7">Lipid-anchor</topology>
        <orientation evidence="1 7">Cytoplasmic side</orientation>
    </subcellularLocation>
</comment>
<dbReference type="SUPFAM" id="SSF48208">
    <property type="entry name" value="Six-hairpin glycosidases"/>
    <property type="match status" value="1"/>
</dbReference>
<keyword evidence="7" id="KW-0636">Prenylation</keyword>
<evidence type="ECO:0000256" key="2">
    <source>
        <dbReference type="ARBA" id="ARBA00005131"/>
    </source>
</evidence>
<dbReference type="Pfam" id="PF00723">
    <property type="entry name" value="Glyco_hydro_15"/>
    <property type="match status" value="1"/>
</dbReference>
<dbReference type="Ensembl" id="ENSCPIT00010020411.1">
    <property type="protein sequence ID" value="ENSCPIP00010017155.1"/>
    <property type="gene ID" value="ENSCPIG00010013666.1"/>
</dbReference>
<evidence type="ECO:0000313" key="11">
    <source>
        <dbReference type="Ensembl" id="ENSCPIP00010017155.1"/>
    </source>
</evidence>
<proteinExistence type="inferred from homology"/>
<feature type="domain" description="GH15-like" evidence="9">
    <location>
        <begin position="11"/>
        <end position="749"/>
    </location>
</feature>
<dbReference type="PANTHER" id="PTHR10749">
    <property type="entry name" value="PHOSPHORYLASE B KINASE REGULATORY SUBUNIT"/>
    <property type="match status" value="1"/>
</dbReference>
<dbReference type="InterPro" id="IPR008928">
    <property type="entry name" value="6-hairpin_glycosidase_sf"/>
</dbReference>
<organism evidence="11 12">
    <name type="scientific">Chrysolophus pictus</name>
    <name type="common">Golden pheasant</name>
    <name type="synonym">Phasianus pictus</name>
    <dbReference type="NCBI Taxonomy" id="9089"/>
    <lineage>
        <taxon>Eukaryota</taxon>
        <taxon>Metazoa</taxon>
        <taxon>Chordata</taxon>
        <taxon>Craniata</taxon>
        <taxon>Vertebrata</taxon>
        <taxon>Euteleostomi</taxon>
        <taxon>Archelosauria</taxon>
        <taxon>Archosauria</taxon>
        <taxon>Dinosauria</taxon>
        <taxon>Saurischia</taxon>
        <taxon>Theropoda</taxon>
        <taxon>Coelurosauria</taxon>
        <taxon>Aves</taxon>
        <taxon>Neognathae</taxon>
        <taxon>Galloanserae</taxon>
        <taxon>Galliformes</taxon>
        <taxon>Phasianidae</taxon>
        <taxon>Phasianinae</taxon>
        <taxon>Chrysolophus</taxon>
    </lineage>
</organism>
<keyword evidence="7" id="KW-1003">Cell membrane</keyword>
<evidence type="ECO:0000256" key="5">
    <source>
        <dbReference type="ARBA" id="ARBA00022860"/>
    </source>
</evidence>
<keyword evidence="4 7" id="KW-0321">Glycogen metabolism</keyword>
<comment type="pathway">
    <text evidence="2 7">Glycan biosynthesis; glycogen metabolism.</text>
</comment>
<evidence type="ECO:0000256" key="6">
    <source>
        <dbReference type="ARBA" id="ARBA00023277"/>
    </source>
</evidence>
<keyword evidence="12" id="KW-1185">Reference proteome</keyword>
<keyword evidence="7" id="KW-0472">Membrane</keyword>
<feature type="domain" description="Phosphorylase b kinase regulatory subunit alpha/beta C-terminal" evidence="10">
    <location>
        <begin position="788"/>
        <end position="833"/>
    </location>
</feature>
<keyword evidence="5 7" id="KW-0112">Calmodulin-binding</keyword>
<dbReference type="GO" id="GO:0005516">
    <property type="term" value="F:calmodulin binding"/>
    <property type="evidence" value="ECO:0007669"/>
    <property type="project" value="UniProtKB-KW"/>
</dbReference>
<evidence type="ECO:0000256" key="4">
    <source>
        <dbReference type="ARBA" id="ARBA00022600"/>
    </source>
</evidence>
<comment type="similarity">
    <text evidence="3 7">Belongs to the phosphorylase b kinase regulatory chain family.</text>
</comment>
<feature type="region of interest" description="Disordered" evidence="8">
    <location>
        <begin position="566"/>
        <end position="585"/>
    </location>
</feature>
<dbReference type="Proteomes" id="UP000694543">
    <property type="component" value="Unplaced"/>
</dbReference>
<dbReference type="Pfam" id="PF19292">
    <property type="entry name" value="KPBB_C"/>
    <property type="match status" value="1"/>
</dbReference>
<feature type="compositionally biased region" description="Polar residues" evidence="8">
    <location>
        <begin position="572"/>
        <end position="585"/>
    </location>
</feature>
<dbReference type="GO" id="GO:0005977">
    <property type="term" value="P:glycogen metabolic process"/>
    <property type="evidence" value="ECO:0007669"/>
    <property type="project" value="UniProtKB-UniPathway"/>
</dbReference>
<evidence type="ECO:0000256" key="8">
    <source>
        <dbReference type="SAM" id="MobiDB-lite"/>
    </source>
</evidence>